<protein>
    <submittedName>
        <fullName evidence="1">Uncharacterized protein</fullName>
    </submittedName>
</protein>
<feature type="non-terminal residue" evidence="1">
    <location>
        <position position="1"/>
    </location>
</feature>
<sequence>VPTISVELKHWGGISDSFVMGLKSCHTGKTIGGPAITLQFMPIREDYYQDAEEYQNVEEQLHRHALYLAEAGDVVVVDARGDLSSGVFGEMMLAYFHGKGGEGVVLDGCIRDSKKCWKRDLEFGLGDLSQTITSKPAFSPFASTIL</sequence>
<dbReference type="InterPro" id="IPR005493">
    <property type="entry name" value="RraA/RraA-like"/>
</dbReference>
<dbReference type="CDD" id="cd16841">
    <property type="entry name" value="RraA_family"/>
    <property type="match status" value="1"/>
</dbReference>
<dbReference type="EMBL" id="UINC01182176">
    <property type="protein sequence ID" value="SVD92234.1"/>
    <property type="molecule type" value="Genomic_DNA"/>
</dbReference>
<name>A0A382Z9R7_9ZZZZ</name>
<dbReference type="InterPro" id="IPR036704">
    <property type="entry name" value="RraA/RraA-like_sf"/>
</dbReference>
<dbReference type="AlphaFoldDB" id="A0A382Z9R7"/>
<dbReference type="Pfam" id="PF03737">
    <property type="entry name" value="RraA-like"/>
    <property type="match status" value="1"/>
</dbReference>
<evidence type="ECO:0000313" key="1">
    <source>
        <dbReference type="EMBL" id="SVD92234.1"/>
    </source>
</evidence>
<proteinExistence type="predicted"/>
<dbReference type="Gene3D" id="3.50.30.40">
    <property type="entry name" value="Ribonuclease E inhibitor RraA/RraA-like"/>
    <property type="match status" value="1"/>
</dbReference>
<reference evidence="1" key="1">
    <citation type="submission" date="2018-05" db="EMBL/GenBank/DDBJ databases">
        <authorList>
            <person name="Lanie J.A."/>
            <person name="Ng W.-L."/>
            <person name="Kazmierczak K.M."/>
            <person name="Andrzejewski T.M."/>
            <person name="Davidsen T.M."/>
            <person name="Wayne K.J."/>
            <person name="Tettelin H."/>
            <person name="Glass J.I."/>
            <person name="Rusch D."/>
            <person name="Podicherti R."/>
            <person name="Tsui H.-C.T."/>
            <person name="Winkler M.E."/>
        </authorList>
    </citation>
    <scope>NUCLEOTIDE SEQUENCE</scope>
</reference>
<gene>
    <name evidence="1" type="ORF">METZ01_LOCUS445088</name>
</gene>
<dbReference type="SUPFAM" id="SSF89562">
    <property type="entry name" value="RraA-like"/>
    <property type="match status" value="1"/>
</dbReference>
<accession>A0A382Z9R7</accession>
<dbReference type="PANTHER" id="PTHR33254:SF4">
    <property type="entry name" value="4-HYDROXY-4-METHYL-2-OXOGLUTARATE ALDOLASE 3-RELATED"/>
    <property type="match status" value="1"/>
</dbReference>
<organism evidence="1">
    <name type="scientific">marine metagenome</name>
    <dbReference type="NCBI Taxonomy" id="408172"/>
    <lineage>
        <taxon>unclassified sequences</taxon>
        <taxon>metagenomes</taxon>
        <taxon>ecological metagenomes</taxon>
    </lineage>
</organism>
<dbReference type="PANTHER" id="PTHR33254">
    <property type="entry name" value="4-HYDROXY-4-METHYL-2-OXOGLUTARATE ALDOLASE 3-RELATED"/>
    <property type="match status" value="1"/>
</dbReference>